<organism evidence="1 2">
    <name type="scientific">Callosobruchus maculatus</name>
    <name type="common">Southern cowpea weevil</name>
    <name type="synonym">Pulse bruchid</name>
    <dbReference type="NCBI Taxonomy" id="64391"/>
    <lineage>
        <taxon>Eukaryota</taxon>
        <taxon>Metazoa</taxon>
        <taxon>Ecdysozoa</taxon>
        <taxon>Arthropoda</taxon>
        <taxon>Hexapoda</taxon>
        <taxon>Insecta</taxon>
        <taxon>Pterygota</taxon>
        <taxon>Neoptera</taxon>
        <taxon>Endopterygota</taxon>
        <taxon>Coleoptera</taxon>
        <taxon>Polyphaga</taxon>
        <taxon>Cucujiformia</taxon>
        <taxon>Chrysomeloidea</taxon>
        <taxon>Chrysomelidae</taxon>
        <taxon>Bruchinae</taxon>
        <taxon>Bruchini</taxon>
        <taxon>Callosobruchus</taxon>
    </lineage>
</organism>
<dbReference type="EMBL" id="CAACVG010006647">
    <property type="protein sequence ID" value="VEN40755.1"/>
    <property type="molecule type" value="Genomic_DNA"/>
</dbReference>
<protein>
    <recommendedName>
        <fullName evidence="3">DNA-directed DNA polymerase</fullName>
    </recommendedName>
</protein>
<dbReference type="PANTHER" id="PTHR31511:SF12">
    <property type="entry name" value="RHO TERMINATION FACTOR N-TERMINAL DOMAIN-CONTAINING PROTEIN"/>
    <property type="match status" value="1"/>
</dbReference>
<dbReference type="GO" id="GO:0042575">
    <property type="term" value="C:DNA polymerase complex"/>
    <property type="evidence" value="ECO:0007669"/>
    <property type="project" value="UniProtKB-ARBA"/>
</dbReference>
<dbReference type="Proteomes" id="UP000410492">
    <property type="component" value="Unassembled WGS sequence"/>
</dbReference>
<dbReference type="InterPro" id="IPR044925">
    <property type="entry name" value="His-Me_finger_sf"/>
</dbReference>
<keyword evidence="2" id="KW-1185">Reference proteome</keyword>
<dbReference type="PANTHER" id="PTHR31511">
    <property type="entry name" value="PROTEIN CBG23764"/>
    <property type="match status" value="1"/>
</dbReference>
<accession>A0A653BYN7</accession>
<proteinExistence type="predicted"/>
<dbReference type="SUPFAM" id="SSF53098">
    <property type="entry name" value="Ribonuclease H-like"/>
    <property type="match status" value="1"/>
</dbReference>
<dbReference type="SUPFAM" id="SSF56672">
    <property type="entry name" value="DNA/RNA polymerases"/>
    <property type="match status" value="1"/>
</dbReference>
<evidence type="ECO:0008006" key="3">
    <source>
        <dbReference type="Google" id="ProtNLM"/>
    </source>
</evidence>
<name>A0A653BYN7_CALMS</name>
<dbReference type="InterPro" id="IPR043502">
    <property type="entry name" value="DNA/RNA_pol_sf"/>
</dbReference>
<dbReference type="OrthoDB" id="6602337at2759"/>
<dbReference type="GO" id="GO:0071897">
    <property type="term" value="P:DNA biosynthetic process"/>
    <property type="evidence" value="ECO:0007669"/>
    <property type="project" value="UniProtKB-ARBA"/>
</dbReference>
<evidence type="ECO:0000313" key="2">
    <source>
        <dbReference type="Proteomes" id="UP000410492"/>
    </source>
</evidence>
<evidence type="ECO:0000313" key="1">
    <source>
        <dbReference type="EMBL" id="VEN40755.1"/>
    </source>
</evidence>
<reference evidence="1 2" key="1">
    <citation type="submission" date="2019-01" db="EMBL/GenBank/DDBJ databases">
        <authorList>
            <person name="Sayadi A."/>
        </authorList>
    </citation>
    <scope>NUCLEOTIDE SEQUENCE [LARGE SCALE GENOMIC DNA]</scope>
</reference>
<dbReference type="SUPFAM" id="SSF54060">
    <property type="entry name" value="His-Me finger endonucleases"/>
    <property type="match status" value="1"/>
</dbReference>
<sequence length="1271" mass="148961">MYWLKALTEKIRNLIDVLSTTGNWGEIEVGLHECDKAVRRITHNLRNAVTIGEKQRLSSALNTIKSYRAQIKHLIKKGRGLRETAKHRVRWEDSESAFNNRIHTGIITNLQHKDPKYFLEDSKAIFGRRLQYVLKKNSAVKVNVSFCGEFVISKADKVISELKYFTTSNSPIYQDTNISEWFDSKVLHPIMKQLQEFQEKDSGWALKKVVNLGVNINLFNPMRGSSYIDLPSYIKNKKACVNVKNDDQACFAWVVVSALYPADKNSDRTSMYPSYTSILNLKGIQFPMTIHQIKNFENQNDISINIYTLKLNMCKYTVVPFRLTKKVRDKHVNLLMIHNQYYDEYKNSFEGESDKPFRTHYVWIKDLSRLVSSQLSMNRHKKHFCNRCFHYFYSHQKLCTHMDDCMKTDVCIPQLPSESEKVLRFKNFKNKCKAPFVIYADMEAILVPTKDVKEYQKHIPCSVGYYVKCSYDDSLSFYRSYRGEDCMRWLCEELKRFAENVETVFMCSYDINMTSLQEEDFQKSNFCHICEKPFTYEDKKVRDHNHLLPTDNYRGAAHEGCNINFKDSHTIPVVFHNLSGYDAHFIIKDIALAMDGRVDLLPITKEKYISFTKNIDDSSVSFRFIDSFKFMNSSLDKLSSYLTEHPILKTEFSQFTEDHIKLLTKKGVYPYDFTDSFDKFNYPHIPSHDQFFNRLVEKNISAEQYKHAQLVWNSFGIRNLGEYSDLYLKTDIILLAEVFEQFRSSCHRTYNLDPAHYYTLPGYTWDCMLYTTRQELELLTDYDMVLFIQKGIRGGLSQVCGKRRVQANNKYSPNYDSTKADTYLMYFDINNQYGKSMSECLPYAGFEWVEDIKNFDVMTVSDDAEEGFILEVDLEYPEHLHDIHKDIPFCPEHLNTKVLSVSHVKDDNRCMNDFASGSTKLMASLYDKTKYVLHYRNLKQAIANGLVLKKIHRVLKFKQSLWLKPYIDLNTELRRQVKNEFEKNLFKLMNNAVFGKTIEDVMKHSKVCLVTKWDGRYGAEARISNPAFKSLIIFDENLAAIELNKTHVFYNKPIYIGMCVLDISKIQIYNFHYNYMRSVYGENRTVIYTDTDSLVYEIRNKDPYEVIKRDCYNYFDTSDYPTNNQYDIPQVNKKVIGLMKDENNGEIMTDFVALRSKMYASKVYKVSQINDDQKGSTHEKDCNLSNFAITKKVKGVKKCVVQNDITFDDYVECLEKWKEKYIKQNLIQSKRHEIHSATQEKVALSPYDDKRILIPGSVETLPWGHYSRKMS</sequence>
<gene>
    <name evidence="1" type="ORF">CALMAC_LOCUS4819</name>
</gene>
<dbReference type="AlphaFoldDB" id="A0A653BYN7"/>
<dbReference type="InterPro" id="IPR012337">
    <property type="entry name" value="RNaseH-like_sf"/>
</dbReference>